<dbReference type="OrthoDB" id="420046at2759"/>
<keyword evidence="5" id="KW-1185">Reference proteome</keyword>
<proteinExistence type="predicted"/>
<dbReference type="Gene3D" id="3.40.640.10">
    <property type="entry name" value="Type I PLP-dependent aspartate aminotransferase-like (Major domain)"/>
    <property type="match status" value="1"/>
</dbReference>
<evidence type="ECO:0000256" key="1">
    <source>
        <dbReference type="SAM" id="Coils"/>
    </source>
</evidence>
<organism evidence="4 5">
    <name type="scientific">Dictyostelium purpureum</name>
    <name type="common">Slime mold</name>
    <dbReference type="NCBI Taxonomy" id="5786"/>
    <lineage>
        <taxon>Eukaryota</taxon>
        <taxon>Amoebozoa</taxon>
        <taxon>Evosea</taxon>
        <taxon>Eumycetozoa</taxon>
        <taxon>Dictyostelia</taxon>
        <taxon>Dictyosteliales</taxon>
        <taxon>Dictyosteliaceae</taxon>
        <taxon>Dictyostelium</taxon>
    </lineage>
</organism>
<evidence type="ECO:0000259" key="3">
    <source>
        <dbReference type="Pfam" id="PF01171"/>
    </source>
</evidence>
<dbReference type="RefSeq" id="XP_003289958.1">
    <property type="nucleotide sequence ID" value="XM_003289910.1"/>
</dbReference>
<dbReference type="KEGG" id="dpp:DICPUDRAFT_154434"/>
<feature type="domain" description="Aminotransferase class V" evidence="2">
    <location>
        <begin position="86"/>
        <end position="290"/>
    </location>
</feature>
<dbReference type="InterPro" id="IPR011063">
    <property type="entry name" value="TilS/TtcA_N"/>
</dbReference>
<dbReference type="InterPro" id="IPR014729">
    <property type="entry name" value="Rossmann-like_a/b/a_fold"/>
</dbReference>
<dbReference type="InParanoid" id="F0ZRB4"/>
<dbReference type="InterPro" id="IPR000192">
    <property type="entry name" value="Aminotrans_V_dom"/>
</dbReference>
<evidence type="ECO:0000259" key="2">
    <source>
        <dbReference type="Pfam" id="PF00266"/>
    </source>
</evidence>
<dbReference type="GeneID" id="10504314"/>
<dbReference type="InterPro" id="IPR015424">
    <property type="entry name" value="PyrdxlP-dep_Trfase"/>
</dbReference>
<dbReference type="VEuPathDB" id="AmoebaDB:DICPUDRAFT_154434"/>
<feature type="coiled-coil region" evidence="1">
    <location>
        <begin position="669"/>
        <end position="730"/>
    </location>
</feature>
<dbReference type="SUPFAM" id="SSF52402">
    <property type="entry name" value="Adenine nucleotide alpha hydrolases-like"/>
    <property type="match status" value="1"/>
</dbReference>
<dbReference type="InterPro" id="IPR015421">
    <property type="entry name" value="PyrdxlP-dep_Trfase_major"/>
</dbReference>
<feature type="domain" description="tRNA(Ile)-lysidine/2-thiocytidine synthase N-terminal" evidence="3">
    <location>
        <begin position="840"/>
        <end position="1012"/>
    </location>
</feature>
<gene>
    <name evidence="4" type="ORF">DICPUDRAFT_154434</name>
</gene>
<dbReference type="Proteomes" id="UP000001064">
    <property type="component" value="Unassembled WGS sequence"/>
</dbReference>
<dbReference type="eggNOG" id="KOG2840">
    <property type="taxonomic scope" value="Eukaryota"/>
</dbReference>
<dbReference type="CDD" id="cd24138">
    <property type="entry name" value="TtcA-like"/>
    <property type="match status" value="1"/>
</dbReference>
<dbReference type="OMA" id="CATVDPQ"/>
<dbReference type="EMBL" id="GL871138">
    <property type="protein sequence ID" value="EGC33533.1"/>
    <property type="molecule type" value="Genomic_DNA"/>
</dbReference>
<feature type="domain" description="Aminotransferase class V" evidence="2">
    <location>
        <begin position="307"/>
        <end position="393"/>
    </location>
</feature>
<evidence type="ECO:0008006" key="6">
    <source>
        <dbReference type="Google" id="ProtNLM"/>
    </source>
</evidence>
<dbReference type="InterPro" id="IPR015422">
    <property type="entry name" value="PyrdxlP-dep_Trfase_small"/>
</dbReference>
<dbReference type="Gene3D" id="3.40.50.620">
    <property type="entry name" value="HUPs"/>
    <property type="match status" value="1"/>
</dbReference>
<dbReference type="SUPFAM" id="SSF53383">
    <property type="entry name" value="PLP-dependent transferases"/>
    <property type="match status" value="1"/>
</dbReference>
<evidence type="ECO:0000313" key="5">
    <source>
        <dbReference type="Proteomes" id="UP000001064"/>
    </source>
</evidence>
<reference evidence="5" key="1">
    <citation type="journal article" date="2011" name="Genome Biol.">
        <title>Comparative genomics of the social amoebae Dictyostelium discoideum and Dictyostelium purpureum.</title>
        <authorList>
            <consortium name="US DOE Joint Genome Institute (JGI-PGF)"/>
            <person name="Sucgang R."/>
            <person name="Kuo A."/>
            <person name="Tian X."/>
            <person name="Salerno W."/>
            <person name="Parikh A."/>
            <person name="Feasley C.L."/>
            <person name="Dalin E."/>
            <person name="Tu H."/>
            <person name="Huang E."/>
            <person name="Barry K."/>
            <person name="Lindquist E."/>
            <person name="Shapiro H."/>
            <person name="Bruce D."/>
            <person name="Schmutz J."/>
            <person name="Salamov A."/>
            <person name="Fey P."/>
            <person name="Gaudet P."/>
            <person name="Anjard C."/>
            <person name="Babu M.M."/>
            <person name="Basu S."/>
            <person name="Bushmanova Y."/>
            <person name="van der Wel H."/>
            <person name="Katoh-Kurasawa M."/>
            <person name="Dinh C."/>
            <person name="Coutinho P.M."/>
            <person name="Saito T."/>
            <person name="Elias M."/>
            <person name="Schaap P."/>
            <person name="Kay R.R."/>
            <person name="Henrissat B."/>
            <person name="Eichinger L."/>
            <person name="Rivero F."/>
            <person name="Putnam N.H."/>
            <person name="West C.M."/>
            <person name="Loomis W.F."/>
            <person name="Chisholm R.L."/>
            <person name="Shaulsky G."/>
            <person name="Strassmann J.E."/>
            <person name="Queller D.C."/>
            <person name="Kuspa A."/>
            <person name="Grigoriev I.V."/>
        </authorList>
    </citation>
    <scope>NUCLEOTIDE SEQUENCE [LARGE SCALE GENOMIC DNA]</scope>
    <source>
        <strain evidence="5">QSDP1</strain>
    </source>
</reference>
<dbReference type="AlphaFoldDB" id="F0ZRB4"/>
<dbReference type="Pfam" id="PF00266">
    <property type="entry name" value="Aminotran_5"/>
    <property type="match status" value="2"/>
</dbReference>
<protein>
    <recommendedName>
        <fullName evidence="6">tRNA(Ile)-lysidine/2-thiocytidine synthase N-terminal domain-containing protein</fullName>
    </recommendedName>
</protein>
<dbReference type="STRING" id="5786.F0ZRB4"/>
<dbReference type="PANTHER" id="PTHR43686:SF1">
    <property type="entry name" value="AMINOTRAN_5 DOMAIN-CONTAINING PROTEIN"/>
    <property type="match status" value="1"/>
</dbReference>
<keyword evidence="1" id="KW-0175">Coiled coil</keyword>
<evidence type="ECO:0000313" key="4">
    <source>
        <dbReference type="EMBL" id="EGC33533.1"/>
    </source>
</evidence>
<name>F0ZRB4_DICPU</name>
<dbReference type="Gene3D" id="3.90.1150.10">
    <property type="entry name" value="Aspartate Aminotransferase, domain 1"/>
    <property type="match status" value="1"/>
</dbReference>
<dbReference type="PANTHER" id="PTHR43686">
    <property type="entry name" value="SULFURTRANSFERASE-RELATED"/>
    <property type="match status" value="1"/>
</dbReference>
<accession>F0ZRB4</accession>
<sequence length="1086" mass="123158">MNEKNNIRDFSDEYFIENKNLEKEENEILHKLKSTNITQPSPKATAATETTINDNKKINLINSSYLDIVGVNDLIDTPFGEKLLSYNDFTASGKSLKSIEEYLLHEVLPLYANTHTLSDATGLQTTLFRREAREIIKRCCRGSNVDDVLLFVGSGATSAVNHLVHLLNIKELCRDNKDSVVVILGPYEHHSNILPWREAGAKILTCPEDTLKGGGSDLKFLENCLKQYRSKDELSNSNTLIIGSFSAASNVSGILEDTIAITELLKQYNALSFWDYACAAPYIPIDMNPLNDSRFKKDAIFFSPTSGGSVLYVTSDSTTYLGNFEEREEAGTPEIIGSIRCGLIFQLREHIGIDTIKSIEMEHSQYFRSRLRSIKNLVVLGGDDKDEAQSTIQRLPIISFLIRYEPDPTLFLHHNFISSLLNDLFGIQTRASCACAGPYLECLLGLSKKDNKELLESIFEKQEVIRPGMVRLNVNFTMSYKEIDFLVQALEFVSNHGWKFLPLYTFVVASGEWKHRSKLTKMFERRWLSSINYSQSGKLSFNSKRKQLDLGQCNTDQDKINYLLLEKFKYLDQANILLKQLISNQPKILPDQSSMLTKEANSLRWFALPTDSSNKIKLLNDINNSAVFENEEIYNGLLKGSTVISSTINREVIIKPHKNYIPGTLDLNNNELTNLLIKFNNNLNDNNNNNNNNIINQFIYQQQNNQIKQQKEQKEQVLQIEQVLERELKEPIEKENDGMMCPLKPKKDIEGLVKSRICINCFHDHIGVTNGKNQNQNNNNNNDNNQNEINQSKECLSCNCISFIPRLEGNKKEKVTIQKKVHSNVCQSIQSYGMINEGDKIMVGVSGGKDSLTLINTLIDIKRRSKVKFTIGACTVDPQSPDYDPSPLKKYFASIGIPYFYVSQSIMETAKCIMKEGNKESICAFCSRMRRGILYNTCRKEGYNVLALGQHLNDLSESFLMSALYNGILSTMKVNYLNEQGDIRIIRPLCNISENQTRHYAKVMGLPVIDDNCPACFQAPVQRSRIKLLLAKEENLNPNVHHILFKTMQPLFSVSKTNRVSKRSIDNYSNGLIVDKNGLNNNISDD</sequence>
<dbReference type="Pfam" id="PF01171">
    <property type="entry name" value="ATP_bind_3"/>
    <property type="match status" value="1"/>
</dbReference>